<evidence type="ECO:0000313" key="5">
    <source>
        <dbReference type="Proteomes" id="UP001231518"/>
    </source>
</evidence>
<evidence type="ECO:0000313" key="4">
    <source>
        <dbReference type="EMBL" id="KAJ8729925.1"/>
    </source>
</evidence>
<evidence type="ECO:0000256" key="1">
    <source>
        <dbReference type="SAM" id="Coils"/>
    </source>
</evidence>
<dbReference type="Proteomes" id="UP001231518">
    <property type="component" value="Chromosome 9"/>
</dbReference>
<feature type="compositionally biased region" description="Polar residues" evidence="2">
    <location>
        <begin position="170"/>
        <end position="185"/>
    </location>
</feature>
<protein>
    <submittedName>
        <fullName evidence="4">Uncharacterized protein</fullName>
    </submittedName>
</protein>
<comment type="caution">
    <text evidence="4">The sequence shown here is derived from an EMBL/GenBank/DDBJ whole genome shotgun (WGS) entry which is preliminary data.</text>
</comment>
<gene>
    <name evidence="4" type="ORF">PYW07_016963</name>
</gene>
<sequence>MAGTHLAFTLLVLAGLEDIQANLNPHGGSMNVKPHLDPKRRSEILDETFLEQKDVLLELLETKLKEVREKRKKKTVSDVNAINSNIGLEHLTHDKHLENLDVKALVNGISAIGESNVELKYGTGKRLVQLDAQGISNIGKALVELVVGENGLFIPGLTALLTGPSHTPLNSTNNVSSTELPTVNTDRSRRNGVDENIHVSTTTAVTTRTEVIPLATVNATVTVTVPSNNTTNSTGVYAAAAAAAAAEALGGGGRRAPPPLLRSRTLPAIIAPGFSILHAQIDPQRTNNGK</sequence>
<proteinExistence type="predicted"/>
<keyword evidence="5" id="KW-1185">Reference proteome</keyword>
<feature type="chain" id="PRO_5042189358" evidence="3">
    <location>
        <begin position="22"/>
        <end position="290"/>
    </location>
</feature>
<keyword evidence="1" id="KW-0175">Coiled coil</keyword>
<dbReference type="EMBL" id="JARGEI010000006">
    <property type="protein sequence ID" value="KAJ8729925.1"/>
    <property type="molecule type" value="Genomic_DNA"/>
</dbReference>
<organism evidence="4 5">
    <name type="scientific">Mythimna separata</name>
    <name type="common">Oriental armyworm</name>
    <name type="synonym">Pseudaletia separata</name>
    <dbReference type="NCBI Taxonomy" id="271217"/>
    <lineage>
        <taxon>Eukaryota</taxon>
        <taxon>Metazoa</taxon>
        <taxon>Ecdysozoa</taxon>
        <taxon>Arthropoda</taxon>
        <taxon>Hexapoda</taxon>
        <taxon>Insecta</taxon>
        <taxon>Pterygota</taxon>
        <taxon>Neoptera</taxon>
        <taxon>Endopterygota</taxon>
        <taxon>Lepidoptera</taxon>
        <taxon>Glossata</taxon>
        <taxon>Ditrysia</taxon>
        <taxon>Noctuoidea</taxon>
        <taxon>Noctuidae</taxon>
        <taxon>Noctuinae</taxon>
        <taxon>Hadenini</taxon>
        <taxon>Mythimna</taxon>
    </lineage>
</organism>
<name>A0AAD7YVR4_MYTSE</name>
<reference evidence="4" key="1">
    <citation type="submission" date="2023-03" db="EMBL/GenBank/DDBJ databases">
        <title>Chromosome-level genomes of two armyworms, Mythimna separata and Mythimna loreyi, provide insights into the biosynthesis and reception of sex pheromones.</title>
        <authorList>
            <person name="Zhao H."/>
        </authorList>
    </citation>
    <scope>NUCLEOTIDE SEQUENCE</scope>
    <source>
        <strain evidence="4">BeijingLab</strain>
        <tissue evidence="4">Pupa</tissue>
    </source>
</reference>
<feature type="signal peptide" evidence="3">
    <location>
        <begin position="1"/>
        <end position="21"/>
    </location>
</feature>
<accession>A0AAD7YVR4</accession>
<evidence type="ECO:0000256" key="3">
    <source>
        <dbReference type="SAM" id="SignalP"/>
    </source>
</evidence>
<evidence type="ECO:0000256" key="2">
    <source>
        <dbReference type="SAM" id="MobiDB-lite"/>
    </source>
</evidence>
<feature type="region of interest" description="Disordered" evidence="2">
    <location>
        <begin position="170"/>
        <end position="190"/>
    </location>
</feature>
<keyword evidence="3" id="KW-0732">Signal</keyword>
<dbReference type="AlphaFoldDB" id="A0AAD7YVR4"/>
<feature type="coiled-coil region" evidence="1">
    <location>
        <begin position="50"/>
        <end position="77"/>
    </location>
</feature>